<feature type="region of interest" description="Disordered" evidence="8">
    <location>
        <begin position="191"/>
        <end position="631"/>
    </location>
</feature>
<keyword evidence="7" id="KW-0472">Membrane</keyword>
<sequence>MSSLEAAASLFGSDDSASDPFASLGSGPPPSERSNSTADDLFSSDSSSAPDFLSFSSENATAQDHSREQDSFVDTTHSSNYELGSQPTVPNAASSTQPVSYNQAYNGDWQNYPQSVVNGTSNASSYDPYAPPQHSSVQKQTDNYAPSSYAPPPVPQTNNYSTGYSPYAPLAPAPTAQSYNAYAPSQSAYAPQTNVNQYGTPAYSSTLPAAQSAQNDSHVPPPPAPKAPLNRPKVSNAYDPPFPTTTSRKRPTPSSSVYNAYNPVTSPLSPPPPRPPSNASYTAQAHPPPPRPPSNASYNGQAHPPPPRPSSTASYSQVQHYPPPRPPSNASYSSPTHPPPRPPSNASYSSQLPRPPSRPLSSASYSPQAVQGPPSETVYSAGSTQEPGFDSFAAGQPADQQSPLASVEHAGYPLQGYGSEVNSGTAFGDESSFDPEGGNDYSEPTAGAEENTNTTSTFETFSPYTPDAPGTSDVPSENTSEHARISSPGVLSNPSRTASPAVAPQHDSRIASPVHGVLRTASPVSVHSLTQSSPIAAPPNPYRPSHSNSVGSVNGTTIDPYAPKSQPQRQASQASSPTSSYGSPYLPQKPSVPPPRSMSISSTTSEDPYAPSLHSRIQSNESNYSPHSMYSQPNINAYSNAVPSSGLGPPQDIYMNSAPTHTPYAPSPSLLGTNDPLGRTSARIPVFNFGFGGKIVTCFHGADKLNTGFDVALASKNSTGIQIRVLNKIIPQSALSVSAASFPGPLFSDPGTPTTGLVRPGMSAQAKTKKARLVNYLEERATEISQGLGYLHSGSPEQRQADDKLVLVKLLKIMVENDGKLSGSPQIESAIRAALVPRLDSSLTESDSSLTVPGFTPADIHGSSLDGGFGDPQDTPITTYSIRPSASEKIQDFLLRGQRRQAYHYALDQKLWAHAMVIASGIDKEAWQETVNEFVKTELGSVKTQSSTAGSSGKEALRVAYSLFSGQGAASVQQLVPQNSLLDPGARLLAPVSHATPMTPNFAAPLPAKIPPESLCQWAETVAMILSTTVSLEISNAITALGDHLAANHWIEAAHACYLLAPQTSPIGGVGNQSARVVLVGSRNPQTVHNFASDPDPIIFSEILEFALSLTPTTKGQEPFGGLPHLQPYRFIRAMQLAEIGDISLANRYCEAITASLSRPSPYFTGVLIDQMRGLSDRIMGVTHVDKAGSWMGGKIGKPSLDSIGGWLEGRFTKLVTGDLDSPGMREEQSKPEERSGFVGPFSQYSTISSTTTSTSPSPQSSVTNLNVYAPPPPRSGSSLSNRSALGVAPPVDRASSAMDYSRPKPSPGPRVASASAATTTFAQSQSFGQAVSHYSAYSPLSNGDSSQDMMTPRPTLETTEEEGQEVTWWGSSSAATPTATSFVRLHDTSNAATSSDGFISPMDNASFSAAGSAPSTRQASFDQYDDEEDLGFGNSKSRRKSVEDDATSDIGKNNKPASKPEPAKAPERPDPKPTREAGSSGSWLGRWWKRDSTPAPVRANLGEEVSFYYDKELKRWVNKSVGAPEAPKPATPPPPRAQTASPAGSAPRPPSAGARPPSTGPPPLRSASTADLGSGKPPMRVRSNLVPDEVGSAPSTPTGSRLAPPAPPPGRPRSQASKRNIRNRYVDVFQQEGAA</sequence>
<feature type="region of interest" description="Disordered" evidence="8">
    <location>
        <begin position="1392"/>
        <end position="1504"/>
    </location>
</feature>
<feature type="compositionally biased region" description="Polar residues" evidence="8">
    <location>
        <begin position="1339"/>
        <end position="1350"/>
    </location>
</feature>
<feature type="compositionally biased region" description="Polar residues" evidence="8">
    <location>
        <begin position="545"/>
        <end position="557"/>
    </location>
</feature>
<feature type="compositionally biased region" description="Polar residues" evidence="8">
    <location>
        <begin position="72"/>
        <end position="125"/>
    </location>
</feature>
<evidence type="ECO:0000256" key="8">
    <source>
        <dbReference type="SAM" id="MobiDB-lite"/>
    </source>
</evidence>
<gene>
    <name evidence="11" type="ORF">VKT23_004195</name>
</gene>
<dbReference type="InterPro" id="IPR024298">
    <property type="entry name" value="Sec16_Sec23-bd"/>
</dbReference>
<dbReference type="InterPro" id="IPR024340">
    <property type="entry name" value="Sec16_CCD"/>
</dbReference>
<keyword evidence="12" id="KW-1185">Reference proteome</keyword>
<feature type="region of interest" description="Disordered" evidence="8">
    <location>
        <begin position="1218"/>
        <end position="1318"/>
    </location>
</feature>
<comment type="subcellular location">
    <subcellularLocation>
        <location evidence="1">Endoplasmic reticulum membrane</location>
        <topology evidence="1">Peripheral membrane protein</topology>
        <orientation evidence="1">Cytoplasmic side</orientation>
    </subcellularLocation>
</comment>
<comment type="similarity">
    <text evidence="2 7">Belongs to the SEC16 family.</text>
</comment>
<dbReference type="PANTHER" id="PTHR13402:SF6">
    <property type="entry name" value="SECRETORY 16, ISOFORM I"/>
    <property type="match status" value="1"/>
</dbReference>
<dbReference type="Gene3D" id="1.25.40.1030">
    <property type="match status" value="1"/>
</dbReference>
<feature type="compositionally biased region" description="Polar residues" evidence="8">
    <location>
        <begin position="522"/>
        <end position="534"/>
    </location>
</feature>
<feature type="compositionally biased region" description="Low complexity" evidence="8">
    <location>
        <begin position="449"/>
        <end position="462"/>
    </location>
</feature>
<keyword evidence="4 7" id="KW-0256">Endoplasmic reticulum</keyword>
<feature type="region of interest" description="Disordered" evidence="8">
    <location>
        <begin position="1521"/>
        <end position="1636"/>
    </location>
</feature>
<comment type="function">
    <text evidence="6 7">Involved in the initiation of assembly of the COPII coat required for the formation of transport vesicles from the endoplasmic reticulum (ER) and the selection of cargo molecules. Also involved in autophagy.</text>
</comment>
<feature type="compositionally biased region" description="Low complexity" evidence="8">
    <location>
        <begin position="1243"/>
        <end position="1264"/>
    </location>
</feature>
<keyword evidence="3 7" id="KW-0813">Transport</keyword>
<feature type="region of interest" description="Disordered" evidence="8">
    <location>
        <begin position="649"/>
        <end position="672"/>
    </location>
</feature>
<evidence type="ECO:0000256" key="1">
    <source>
        <dbReference type="ARBA" id="ARBA00004397"/>
    </source>
</evidence>
<feature type="domain" description="Sec16 central conserved" evidence="10">
    <location>
        <begin position="684"/>
        <end position="819"/>
    </location>
</feature>
<feature type="region of interest" description="Disordered" evidence="8">
    <location>
        <begin position="1339"/>
        <end position="1374"/>
    </location>
</feature>
<feature type="compositionally biased region" description="Low complexity" evidence="8">
    <location>
        <begin position="359"/>
        <end position="368"/>
    </location>
</feature>
<accession>A0ABR1JXT4</accession>
<feature type="compositionally biased region" description="Low complexity" evidence="8">
    <location>
        <begin position="1538"/>
        <end position="1558"/>
    </location>
</feature>
<feature type="compositionally biased region" description="Basic and acidic residues" evidence="8">
    <location>
        <begin position="1224"/>
        <end position="1236"/>
    </location>
</feature>
<evidence type="ECO:0000256" key="6">
    <source>
        <dbReference type="ARBA" id="ARBA00024687"/>
    </source>
</evidence>
<comment type="caution">
    <text evidence="11">The sequence shown here is derived from an EMBL/GenBank/DDBJ whole genome shotgun (WGS) entry which is preliminary data.</text>
</comment>
<dbReference type="Pfam" id="PF12931">
    <property type="entry name" value="TPR_Sec16"/>
    <property type="match status" value="1"/>
</dbReference>
<dbReference type="PANTHER" id="PTHR13402">
    <property type="entry name" value="RGPR-RELATED"/>
    <property type="match status" value="1"/>
</dbReference>
<name>A0ABR1JXT4_9AGAR</name>
<dbReference type="EMBL" id="JBANRG010000004">
    <property type="protein sequence ID" value="KAK7467136.1"/>
    <property type="molecule type" value="Genomic_DNA"/>
</dbReference>
<feature type="compositionally biased region" description="Basic and acidic residues" evidence="8">
    <location>
        <begin position="1462"/>
        <end position="1476"/>
    </location>
</feature>
<keyword evidence="5 7" id="KW-0931">ER-Golgi transport</keyword>
<feature type="compositionally biased region" description="Polar residues" evidence="8">
    <location>
        <begin position="377"/>
        <end position="386"/>
    </location>
</feature>
<evidence type="ECO:0000256" key="7">
    <source>
        <dbReference type="RuleBase" id="RU364101"/>
    </source>
</evidence>
<feature type="region of interest" description="Disordered" evidence="8">
    <location>
        <begin position="1"/>
        <end position="175"/>
    </location>
</feature>
<reference evidence="11 12" key="1">
    <citation type="submission" date="2024-01" db="EMBL/GenBank/DDBJ databases">
        <title>A draft genome for the cacao thread blight pathogen Marasmiellus scandens.</title>
        <authorList>
            <person name="Baruah I.K."/>
            <person name="Leung J."/>
            <person name="Bukari Y."/>
            <person name="Amoako-Attah I."/>
            <person name="Meinhardt L.W."/>
            <person name="Bailey B.A."/>
            <person name="Cohen S.P."/>
        </authorList>
    </citation>
    <scope>NUCLEOTIDE SEQUENCE [LARGE SCALE GENOMIC DNA]</scope>
    <source>
        <strain evidence="11 12">GH-19</strain>
    </source>
</reference>
<evidence type="ECO:0000259" key="9">
    <source>
        <dbReference type="Pfam" id="PF12931"/>
    </source>
</evidence>
<keyword evidence="7" id="KW-0072">Autophagy</keyword>
<feature type="compositionally biased region" description="Polar residues" evidence="8">
    <location>
        <begin position="310"/>
        <end position="319"/>
    </location>
</feature>
<evidence type="ECO:0000313" key="11">
    <source>
        <dbReference type="EMBL" id="KAK7467136.1"/>
    </source>
</evidence>
<evidence type="ECO:0000256" key="2">
    <source>
        <dbReference type="ARBA" id="ARBA00005927"/>
    </source>
</evidence>
<keyword evidence="7" id="KW-0653">Protein transport</keyword>
<feature type="compositionally biased region" description="Pro residues" evidence="8">
    <location>
        <begin position="1527"/>
        <end position="1537"/>
    </location>
</feature>
<feature type="compositionally biased region" description="Polar residues" evidence="8">
    <location>
        <begin position="133"/>
        <end position="143"/>
    </location>
</feature>
<feature type="compositionally biased region" description="Polar residues" evidence="8">
    <location>
        <begin position="1392"/>
        <end position="1422"/>
    </location>
</feature>
<feature type="domain" description="Sec16 Sec23-binding" evidence="9">
    <location>
        <begin position="890"/>
        <end position="1219"/>
    </location>
</feature>
<evidence type="ECO:0000259" key="10">
    <source>
        <dbReference type="Pfam" id="PF12932"/>
    </source>
</evidence>
<evidence type="ECO:0000256" key="5">
    <source>
        <dbReference type="ARBA" id="ARBA00022892"/>
    </source>
</evidence>
<evidence type="ECO:0000256" key="3">
    <source>
        <dbReference type="ARBA" id="ARBA00022448"/>
    </source>
</evidence>
<feature type="compositionally biased region" description="Low complexity" evidence="8">
    <location>
        <begin position="562"/>
        <end position="584"/>
    </location>
</feature>
<protein>
    <recommendedName>
        <fullName evidence="7">Protein transport protein sec16</fullName>
    </recommendedName>
</protein>
<dbReference type="Proteomes" id="UP001498398">
    <property type="component" value="Unassembled WGS sequence"/>
</dbReference>
<feature type="compositionally biased region" description="Low complexity" evidence="8">
    <location>
        <begin position="36"/>
        <end position="57"/>
    </location>
</feature>
<dbReference type="Pfam" id="PF12932">
    <property type="entry name" value="Sec16"/>
    <property type="match status" value="1"/>
</dbReference>
<feature type="compositionally biased region" description="Polar residues" evidence="8">
    <location>
        <begin position="615"/>
        <end position="631"/>
    </location>
</feature>
<feature type="compositionally biased region" description="Polar residues" evidence="8">
    <location>
        <begin position="191"/>
        <end position="217"/>
    </location>
</feature>
<evidence type="ECO:0000256" key="4">
    <source>
        <dbReference type="ARBA" id="ARBA00022824"/>
    </source>
</evidence>
<evidence type="ECO:0000313" key="12">
    <source>
        <dbReference type="Proteomes" id="UP001498398"/>
    </source>
</evidence>
<feature type="compositionally biased region" description="Polar residues" evidence="8">
    <location>
        <begin position="489"/>
        <end position="498"/>
    </location>
</feature>
<proteinExistence type="inferred from homology"/>
<dbReference type="CDD" id="cd09233">
    <property type="entry name" value="ACE1-Sec16-like"/>
    <property type="match status" value="1"/>
</dbReference>
<organism evidence="11 12">
    <name type="scientific">Marasmiellus scandens</name>
    <dbReference type="NCBI Taxonomy" id="2682957"/>
    <lineage>
        <taxon>Eukaryota</taxon>
        <taxon>Fungi</taxon>
        <taxon>Dikarya</taxon>
        <taxon>Basidiomycota</taxon>
        <taxon>Agaricomycotina</taxon>
        <taxon>Agaricomycetes</taxon>
        <taxon>Agaricomycetidae</taxon>
        <taxon>Agaricales</taxon>
        <taxon>Marasmiineae</taxon>
        <taxon>Omphalotaceae</taxon>
        <taxon>Marasmiellus</taxon>
    </lineage>
</organism>